<dbReference type="InterPro" id="IPR050123">
    <property type="entry name" value="Prok_molybdopt-oxidoreductase"/>
</dbReference>
<dbReference type="Gene3D" id="2.40.40.20">
    <property type="match status" value="1"/>
</dbReference>
<dbReference type="EMBL" id="LT629787">
    <property type="protein sequence ID" value="SDU00764.1"/>
    <property type="molecule type" value="Genomic_DNA"/>
</dbReference>
<organism evidence="12 13">
    <name type="scientific">Halopseudomonas salegens</name>
    <dbReference type="NCBI Taxonomy" id="1434072"/>
    <lineage>
        <taxon>Bacteria</taxon>
        <taxon>Pseudomonadati</taxon>
        <taxon>Pseudomonadota</taxon>
        <taxon>Gammaproteobacteria</taxon>
        <taxon>Pseudomonadales</taxon>
        <taxon>Pseudomonadaceae</taxon>
        <taxon>Halopseudomonas</taxon>
    </lineage>
</organism>
<accession>A0A1H2F082</accession>
<dbReference type="PROSITE" id="PS51669">
    <property type="entry name" value="4FE4S_MOW_BIS_MGD"/>
    <property type="match status" value="1"/>
</dbReference>
<dbReference type="SMART" id="SM00926">
    <property type="entry name" value="Molybdop_Fe4S4"/>
    <property type="match status" value="1"/>
</dbReference>
<evidence type="ECO:0000313" key="13">
    <source>
        <dbReference type="Proteomes" id="UP000243924"/>
    </source>
</evidence>
<keyword evidence="13" id="KW-1185">Reference proteome</keyword>
<keyword evidence="9" id="KW-0411">Iron-sulfur</keyword>
<dbReference type="InterPro" id="IPR009010">
    <property type="entry name" value="Asp_de-COase-like_dom_sf"/>
</dbReference>
<dbReference type="STRING" id="1434072.SAMN05216210_1185"/>
<dbReference type="GO" id="GO:0045333">
    <property type="term" value="P:cellular respiration"/>
    <property type="evidence" value="ECO:0007669"/>
    <property type="project" value="UniProtKB-ARBA"/>
</dbReference>
<feature type="domain" description="4Fe-4S Mo/W bis-MGD-type" evidence="11">
    <location>
        <begin position="32"/>
        <end position="88"/>
    </location>
</feature>
<dbReference type="InterPro" id="IPR007419">
    <property type="entry name" value="BFD-like_2Fe2S-bd_dom"/>
</dbReference>
<evidence type="ECO:0000256" key="3">
    <source>
        <dbReference type="ARBA" id="ARBA00008747"/>
    </source>
</evidence>
<evidence type="ECO:0000256" key="6">
    <source>
        <dbReference type="ARBA" id="ARBA00022723"/>
    </source>
</evidence>
<dbReference type="PANTHER" id="PTHR43105">
    <property type="entry name" value="RESPIRATORY NITRATE REDUCTASE"/>
    <property type="match status" value="1"/>
</dbReference>
<evidence type="ECO:0000256" key="10">
    <source>
        <dbReference type="ARBA" id="ARBA00023063"/>
    </source>
</evidence>
<dbReference type="Pfam" id="PF04324">
    <property type="entry name" value="Fer2_BFD"/>
    <property type="match status" value="1"/>
</dbReference>
<dbReference type="Pfam" id="PF00384">
    <property type="entry name" value="Molybdopterin"/>
    <property type="match status" value="1"/>
</dbReference>
<comment type="cofactor">
    <cofactor evidence="2">
        <name>[4Fe-4S] cluster</name>
        <dbReference type="ChEBI" id="CHEBI:49883"/>
    </cofactor>
</comment>
<dbReference type="InterPro" id="IPR006963">
    <property type="entry name" value="Mopterin_OxRdtase_4Fe-4S_dom"/>
</dbReference>
<dbReference type="CDD" id="cd02791">
    <property type="entry name" value="MopB_CT_Nitrate-R-NapA-like"/>
    <property type="match status" value="1"/>
</dbReference>
<dbReference type="Gene3D" id="3.40.228.10">
    <property type="entry name" value="Dimethylsulfoxide Reductase, domain 2"/>
    <property type="match status" value="1"/>
</dbReference>
<sequence length="931" mass="101206">MPVQGIDGPEQVVPNAACRQCAINQCVLMTTSRTTASTCCYCGVGCGVLIEHDDEKILGVTGDPKHPANLGRLCSKGSTLHKTGDLAARALYPELRLGKGMARSRTDWDTAMDHAAQVFGRTIAEHGPDSVAFYISGQLLTEDYYAFNKLARALVGTNNIDSNSRLCMSSAVVGYKRSLGADAPPCSYSDIETSDCLLIAGSNMAFAHPVLFRRLEAAKEANPDKRIIVIDPRRTDTCAIADLHLAVQPGTDVALFHGLLHIMLWEGWIDRAFIDAHTEGFDALKSLVRDYSPAMVSELCGIHPDDLQAAARMIGSAPSFMSLWCMGLNQSSSGSAKNSALINLHLATGQIGKPGSGPFSLTGQPNAMGGRETGSLSNLLPGHREAANAEHQSEVAAYWGVEQMPLNPGLSAIELFEAVRSGKIKALWIACTNPAQSMPNQTLVHEALANCPFVVVQEAFATTETCRYADLLLPAASWGEKEGTVTNSERCISHVRPAIPAPAETRPDWAIVCDLAQRLEKQLRPGQPSLFDFSRPSELFDEYKGLTAGRDLDYSGLSHAMIDELGPQQWPFPAGAERGTARLYSDGQFPTPDGRARFIAEQYQPPQEKRDARFPLLLNTGRLRDQWHGMSRTGTAAQLFGHVEQALISLHPDELRSRKLQDGQLVRVKSKRGSLILPVQGDEQVRSGQAFIPMHWGDRFLKGLGVNVLTQPAYDPLSKQPELKQAAISLQPVALPWELFILVEGRVQEQLSALRPLCEDFDYASFSLTGRERSALLVRVAHTEAASVDWLSRVDALLGLDSGPVVAYDDPRRAVGKRVRIEDGRITAIRLTGETAARDWLRNVWNSGEADAALRQWFMAPLSSPPGGATISNDKTLCNCMNVSQSQIEAGIARGLDLDGLKAELGCGTECGSCVPEVRQLLSKRVNFVEA</sequence>
<dbReference type="SUPFAM" id="SSF50692">
    <property type="entry name" value="ADC-like"/>
    <property type="match status" value="1"/>
</dbReference>
<dbReference type="GO" id="GO:0046872">
    <property type="term" value="F:metal ion binding"/>
    <property type="evidence" value="ECO:0007669"/>
    <property type="project" value="UniProtKB-KW"/>
</dbReference>
<dbReference type="InterPro" id="IPR006657">
    <property type="entry name" value="MoPterin_dinucl-bd_dom"/>
</dbReference>
<name>A0A1H2F082_9GAMM</name>
<dbReference type="InterPro" id="IPR027467">
    <property type="entry name" value="MopterinOxRdtase_cofactor_BS"/>
</dbReference>
<comment type="similarity">
    <text evidence="3">Belongs to the prokaryotic molybdopterin-containing oxidoreductase family. NasA/NapA/NarB subfamily.</text>
</comment>
<gene>
    <name evidence="12" type="ORF">SAMN05216210_1185</name>
</gene>
<evidence type="ECO:0000256" key="4">
    <source>
        <dbReference type="ARBA" id="ARBA00022485"/>
    </source>
</evidence>
<dbReference type="GO" id="GO:1990204">
    <property type="term" value="C:oxidoreductase complex"/>
    <property type="evidence" value="ECO:0007669"/>
    <property type="project" value="UniProtKB-ARBA"/>
</dbReference>
<dbReference type="GO" id="GO:0051539">
    <property type="term" value="F:4 iron, 4 sulfur cluster binding"/>
    <property type="evidence" value="ECO:0007669"/>
    <property type="project" value="UniProtKB-KW"/>
</dbReference>
<dbReference type="InterPro" id="IPR041957">
    <property type="entry name" value="CT_Nitrate-R-NapA-like"/>
</dbReference>
<evidence type="ECO:0000259" key="11">
    <source>
        <dbReference type="PROSITE" id="PS51669"/>
    </source>
</evidence>
<dbReference type="Pfam" id="PF01568">
    <property type="entry name" value="Molydop_binding"/>
    <property type="match status" value="1"/>
</dbReference>
<dbReference type="FunFam" id="3.40.228.10:FF:000002">
    <property type="entry name" value="Formate dehydrogenase subunit alpha"/>
    <property type="match status" value="1"/>
</dbReference>
<dbReference type="InterPro" id="IPR041854">
    <property type="entry name" value="BFD-like_2Fe2S-bd_dom_sf"/>
</dbReference>
<dbReference type="SUPFAM" id="SSF53706">
    <property type="entry name" value="Formate dehydrogenase/DMSO reductase, domains 1-3"/>
    <property type="match status" value="1"/>
</dbReference>
<dbReference type="PROSITE" id="PS00490">
    <property type="entry name" value="MOLYBDOPTERIN_PROK_2"/>
    <property type="match status" value="1"/>
</dbReference>
<proteinExistence type="inferred from homology"/>
<dbReference type="Gene3D" id="1.10.10.1100">
    <property type="entry name" value="BFD-like [2Fe-2S]-binding domain"/>
    <property type="match status" value="1"/>
</dbReference>
<dbReference type="GO" id="GO:0016020">
    <property type="term" value="C:membrane"/>
    <property type="evidence" value="ECO:0007669"/>
    <property type="project" value="TreeGrafter"/>
</dbReference>
<evidence type="ECO:0000256" key="8">
    <source>
        <dbReference type="ARBA" id="ARBA00023004"/>
    </source>
</evidence>
<evidence type="ECO:0000256" key="9">
    <source>
        <dbReference type="ARBA" id="ARBA00023014"/>
    </source>
</evidence>
<keyword evidence="5" id="KW-0500">Molybdenum</keyword>
<dbReference type="AlphaFoldDB" id="A0A1H2F082"/>
<protein>
    <submittedName>
        <fullName evidence="12">Assimilatory nitrate reductase (NADH) alpha subunit apoprotein</fullName>
    </submittedName>
</protein>
<dbReference type="Gene3D" id="3.40.50.740">
    <property type="match status" value="1"/>
</dbReference>
<dbReference type="Gene3D" id="2.20.25.90">
    <property type="entry name" value="ADC-like domains"/>
    <property type="match status" value="1"/>
</dbReference>
<evidence type="ECO:0000256" key="2">
    <source>
        <dbReference type="ARBA" id="ARBA00001966"/>
    </source>
</evidence>
<keyword evidence="8" id="KW-0408">Iron</keyword>
<evidence type="ECO:0000256" key="1">
    <source>
        <dbReference type="ARBA" id="ARBA00001942"/>
    </source>
</evidence>
<comment type="cofactor">
    <cofactor evidence="1">
        <name>Mo-bis(molybdopterin guanine dinucleotide)</name>
        <dbReference type="ChEBI" id="CHEBI:60539"/>
    </cofactor>
</comment>
<evidence type="ECO:0000313" key="12">
    <source>
        <dbReference type="EMBL" id="SDU00764.1"/>
    </source>
</evidence>
<keyword evidence="6" id="KW-0479">Metal-binding</keyword>
<dbReference type="PROSITE" id="PS00551">
    <property type="entry name" value="MOLYBDOPTERIN_PROK_1"/>
    <property type="match status" value="1"/>
</dbReference>
<dbReference type="Pfam" id="PF04879">
    <property type="entry name" value="Molybdop_Fe4S4"/>
    <property type="match status" value="1"/>
</dbReference>
<dbReference type="GO" id="GO:0043546">
    <property type="term" value="F:molybdopterin cofactor binding"/>
    <property type="evidence" value="ECO:0007669"/>
    <property type="project" value="InterPro"/>
</dbReference>
<dbReference type="GO" id="GO:0042128">
    <property type="term" value="P:nitrate assimilation"/>
    <property type="evidence" value="ECO:0007669"/>
    <property type="project" value="UniProtKB-KW"/>
</dbReference>
<reference evidence="13" key="1">
    <citation type="submission" date="2016-10" db="EMBL/GenBank/DDBJ databases">
        <authorList>
            <person name="Varghese N."/>
            <person name="Submissions S."/>
        </authorList>
    </citation>
    <scope>NUCLEOTIDE SEQUENCE [LARGE SCALE GENOMIC DNA]</scope>
    <source>
        <strain evidence="13">CECT 8338</strain>
    </source>
</reference>
<keyword evidence="4" id="KW-0004">4Fe-4S</keyword>
<dbReference type="InterPro" id="IPR006655">
    <property type="entry name" value="Mopterin_OxRdtase_prok_CS"/>
</dbReference>
<evidence type="ECO:0000256" key="7">
    <source>
        <dbReference type="ARBA" id="ARBA00023002"/>
    </source>
</evidence>
<dbReference type="Proteomes" id="UP000243924">
    <property type="component" value="Chromosome I"/>
</dbReference>
<dbReference type="PANTHER" id="PTHR43105:SF9">
    <property type="entry name" value="NADPH-FE(3+) OXIDOREDUCTASE SUBUNIT ALPHA"/>
    <property type="match status" value="1"/>
</dbReference>
<evidence type="ECO:0000256" key="5">
    <source>
        <dbReference type="ARBA" id="ARBA00022505"/>
    </source>
</evidence>
<keyword evidence="10" id="KW-0534">Nitrate assimilation</keyword>
<keyword evidence="7" id="KW-0560">Oxidoreductase</keyword>
<dbReference type="CDD" id="cd02754">
    <property type="entry name" value="MopB_Nitrate-R-NapA-like"/>
    <property type="match status" value="1"/>
</dbReference>
<dbReference type="InterPro" id="IPR006656">
    <property type="entry name" value="Mopterin_OxRdtase"/>
</dbReference>
<dbReference type="GO" id="GO:0016491">
    <property type="term" value="F:oxidoreductase activity"/>
    <property type="evidence" value="ECO:0007669"/>
    <property type="project" value="UniProtKB-KW"/>
</dbReference>